<dbReference type="InterPro" id="IPR022747">
    <property type="entry name" value="SopD"/>
</dbReference>
<dbReference type="GO" id="GO:0033644">
    <property type="term" value="C:host cell membrane"/>
    <property type="evidence" value="ECO:0007669"/>
    <property type="project" value="InterPro"/>
</dbReference>
<dbReference type="RefSeq" id="WP_081730516.1">
    <property type="nucleotide sequence ID" value="NZ_CP006569.1"/>
</dbReference>
<reference evidence="1 2" key="1">
    <citation type="journal article" date="2014" name="Genome Biol. Evol.">
        <title>Genome degeneration and adaptation in a nascent stage of symbiosis.</title>
        <authorList>
            <person name="Oakeson K.F."/>
            <person name="Gil R."/>
            <person name="Clayton A.L."/>
            <person name="Dunn D.M."/>
            <person name="von Niederhausern A.C."/>
            <person name="Hamil C."/>
            <person name="Aoyagi A."/>
            <person name="Duval B."/>
            <person name="Baca A."/>
            <person name="Silva F.J."/>
            <person name="Vallier A."/>
            <person name="Jackson D.G."/>
            <person name="Latorre A."/>
            <person name="Weiss R.B."/>
            <person name="Heddi A."/>
            <person name="Moya A."/>
            <person name="Dale C."/>
        </authorList>
    </citation>
    <scope>NUCLEOTIDE SEQUENCE [LARGE SCALE GENOMIC DNA]</scope>
    <source>
        <strain evidence="1 2">HS1</strain>
    </source>
</reference>
<organism evidence="1 2">
    <name type="scientific">Sodalis praecaptivus</name>
    <dbReference type="NCBI Taxonomy" id="1239307"/>
    <lineage>
        <taxon>Bacteria</taxon>
        <taxon>Pseudomonadati</taxon>
        <taxon>Pseudomonadota</taxon>
        <taxon>Gammaproteobacteria</taxon>
        <taxon>Enterobacterales</taxon>
        <taxon>Bruguierivoracaceae</taxon>
        <taxon>Sodalis</taxon>
    </lineage>
</organism>
<protein>
    <submittedName>
        <fullName evidence="1">Putative SopD2 effector protein</fullName>
    </submittedName>
</protein>
<evidence type="ECO:0000313" key="1">
    <source>
        <dbReference type="EMBL" id="AHF77972.1"/>
    </source>
</evidence>
<dbReference type="OrthoDB" id="8574696at2"/>
<dbReference type="KEGG" id="sod:Sant_2965"/>
<proteinExistence type="predicted"/>
<sequence>MAISVKVDIGQQPLAINSSRIGRLLSADKDYATHIGIWDRIKDYFRPYNKSEVLEHLYHLIHSDNTPIPQDEEGKFAHLHVALNAFANLKALAKDDDKALFQVKENHYRGVDFYIGATCVKSLDKHQPDDSPVSLLAAYYLQQVNRHPEVKSSIGQTVQDILANDTQTAWGETAPSRLLIDMWRLSGESIIDGQPIFNGVTRMTEEEITDATNRLYHKLTPLQRAALVEVGSQSGFADVNLGLQSFPNAFIEHFALGGISTSVALQYHPESAELSVRQITRRLMNDEEHQHFVINGPKPDIYPHLQMDVALTISAEGQVECVDFHASEHVETARYPAGATLG</sequence>
<name>W0HZQ1_9GAMM</name>
<dbReference type="Gene3D" id="3.30.2440.10">
    <property type="entry name" value="Secreted effector protein SifA"/>
    <property type="match status" value="1"/>
</dbReference>
<keyword evidence="2" id="KW-1185">Reference proteome</keyword>
<dbReference type="EMBL" id="CP006569">
    <property type="protein sequence ID" value="AHF77972.1"/>
    <property type="molecule type" value="Genomic_DNA"/>
</dbReference>
<evidence type="ECO:0000313" key="2">
    <source>
        <dbReference type="Proteomes" id="UP000019028"/>
    </source>
</evidence>
<dbReference type="Pfam" id="PF11047">
    <property type="entry name" value="SopD"/>
    <property type="match status" value="1"/>
</dbReference>
<dbReference type="Proteomes" id="UP000019028">
    <property type="component" value="Chromosome"/>
</dbReference>
<accession>W0HZQ1</accession>
<gene>
    <name evidence="1" type="ORF">Sant_2965</name>
</gene>
<dbReference type="AlphaFoldDB" id="W0HZQ1"/>
<dbReference type="PATRIC" id="fig|1239307.3.peg.3259"/>
<dbReference type="HOGENOM" id="CLU_811101_0_0_6"/>